<sequence>MRNLLQSKGGKQMNNIQLRNQFIKADIVMLRERLNKAQIRKDTAQANITSINRRIKAKQALLSI</sequence>
<comment type="caution">
    <text evidence="2">The sequence shown here is derived from an EMBL/GenBank/DDBJ whole genome shotgun (WGS) entry which is preliminary data.</text>
</comment>
<name>A0A0F9C9P0_9ZZZZ</name>
<gene>
    <name evidence="2" type="ORF">LCGC14_2429310</name>
</gene>
<proteinExistence type="predicted"/>
<keyword evidence="1" id="KW-0175">Coiled coil</keyword>
<dbReference type="EMBL" id="LAZR01037119">
    <property type="protein sequence ID" value="KKL23047.1"/>
    <property type="molecule type" value="Genomic_DNA"/>
</dbReference>
<organism evidence="2">
    <name type="scientific">marine sediment metagenome</name>
    <dbReference type="NCBI Taxonomy" id="412755"/>
    <lineage>
        <taxon>unclassified sequences</taxon>
        <taxon>metagenomes</taxon>
        <taxon>ecological metagenomes</taxon>
    </lineage>
</organism>
<reference evidence="2" key="1">
    <citation type="journal article" date="2015" name="Nature">
        <title>Complex archaea that bridge the gap between prokaryotes and eukaryotes.</title>
        <authorList>
            <person name="Spang A."/>
            <person name="Saw J.H."/>
            <person name="Jorgensen S.L."/>
            <person name="Zaremba-Niedzwiedzka K."/>
            <person name="Martijn J."/>
            <person name="Lind A.E."/>
            <person name="van Eijk R."/>
            <person name="Schleper C."/>
            <person name="Guy L."/>
            <person name="Ettema T.J."/>
        </authorList>
    </citation>
    <scope>NUCLEOTIDE SEQUENCE</scope>
</reference>
<feature type="coiled-coil region" evidence="1">
    <location>
        <begin position="27"/>
        <end position="54"/>
    </location>
</feature>
<accession>A0A0F9C9P0</accession>
<dbReference type="AlphaFoldDB" id="A0A0F9C9P0"/>
<evidence type="ECO:0000256" key="1">
    <source>
        <dbReference type="SAM" id="Coils"/>
    </source>
</evidence>
<evidence type="ECO:0000313" key="2">
    <source>
        <dbReference type="EMBL" id="KKL23047.1"/>
    </source>
</evidence>
<protein>
    <submittedName>
        <fullName evidence="2">Uncharacterized protein</fullName>
    </submittedName>
</protein>